<feature type="transmembrane region" description="Helical" evidence="1">
    <location>
        <begin position="88"/>
        <end position="107"/>
    </location>
</feature>
<organism evidence="2 3">
    <name type="scientific">Actinomadura logoneensis</name>
    <dbReference type="NCBI Taxonomy" id="2293572"/>
    <lineage>
        <taxon>Bacteria</taxon>
        <taxon>Bacillati</taxon>
        <taxon>Actinomycetota</taxon>
        <taxon>Actinomycetes</taxon>
        <taxon>Streptosporangiales</taxon>
        <taxon>Thermomonosporaceae</taxon>
        <taxon>Actinomadura</taxon>
    </lineage>
</organism>
<dbReference type="OrthoDB" id="9875131at2"/>
<keyword evidence="1" id="KW-1133">Transmembrane helix</keyword>
<evidence type="ECO:0000313" key="3">
    <source>
        <dbReference type="Proteomes" id="UP000261811"/>
    </source>
</evidence>
<comment type="caution">
    <text evidence="2">The sequence shown here is derived from an EMBL/GenBank/DDBJ whole genome shotgun (WGS) entry which is preliminary data.</text>
</comment>
<accession>A0A372J9G8</accession>
<protein>
    <submittedName>
        <fullName evidence="2">Uncharacterized protein</fullName>
    </submittedName>
</protein>
<sequence>MIKRLSMSESTSARSIVHAGLTKVTEFIGDLAGEVVVQVLSCLFLVGAAALLVVSWRHSAGLATGAAFLLVMGTLIGVVAYRSRRIKHLMMSALATVLLLALWYAAYGLNCDC</sequence>
<feature type="transmembrane region" description="Helical" evidence="1">
    <location>
        <begin position="62"/>
        <end position="81"/>
    </location>
</feature>
<feature type="transmembrane region" description="Helical" evidence="1">
    <location>
        <begin position="35"/>
        <end position="56"/>
    </location>
</feature>
<dbReference type="RefSeq" id="WP_117361684.1">
    <property type="nucleotide sequence ID" value="NZ_QURH01001041.1"/>
</dbReference>
<reference evidence="2 3" key="1">
    <citation type="submission" date="2018-08" db="EMBL/GenBank/DDBJ databases">
        <title>Actinomadura jelena sp. nov., a novel Actinomycete isolated from soil in Chad.</title>
        <authorList>
            <person name="Shi L."/>
        </authorList>
    </citation>
    <scope>NUCLEOTIDE SEQUENCE [LARGE SCALE GENOMIC DNA]</scope>
    <source>
        <strain evidence="2 3">NEAU-G17</strain>
    </source>
</reference>
<evidence type="ECO:0000313" key="2">
    <source>
        <dbReference type="EMBL" id="RFU36651.1"/>
    </source>
</evidence>
<keyword evidence="1" id="KW-0472">Membrane</keyword>
<keyword evidence="3" id="KW-1185">Reference proteome</keyword>
<proteinExistence type="predicted"/>
<dbReference type="EMBL" id="QURH01001041">
    <property type="protein sequence ID" value="RFU36651.1"/>
    <property type="molecule type" value="Genomic_DNA"/>
</dbReference>
<dbReference type="Proteomes" id="UP000261811">
    <property type="component" value="Unassembled WGS sequence"/>
</dbReference>
<evidence type="ECO:0000256" key="1">
    <source>
        <dbReference type="SAM" id="Phobius"/>
    </source>
</evidence>
<keyword evidence="1" id="KW-0812">Transmembrane</keyword>
<gene>
    <name evidence="2" type="ORF">DZF91_37040</name>
</gene>
<dbReference type="AlphaFoldDB" id="A0A372J9G8"/>
<name>A0A372J9G8_9ACTN</name>